<evidence type="ECO:0000313" key="3">
    <source>
        <dbReference type="EMBL" id="MEQ6291368.1"/>
    </source>
</evidence>
<name>A0ABV1M574_9NEIS</name>
<evidence type="ECO:0000259" key="2">
    <source>
        <dbReference type="Pfam" id="PF05232"/>
    </source>
</evidence>
<keyword evidence="1" id="KW-0472">Membrane</keyword>
<dbReference type="NCBIfam" id="NF033665">
    <property type="entry name" value="PACE_efflu_PCE"/>
    <property type="match status" value="1"/>
</dbReference>
<dbReference type="Proteomes" id="UP001433638">
    <property type="component" value="Unassembled WGS sequence"/>
</dbReference>
<dbReference type="InterPro" id="IPR007896">
    <property type="entry name" value="BTP_bacteria"/>
</dbReference>
<evidence type="ECO:0000256" key="1">
    <source>
        <dbReference type="SAM" id="Phobius"/>
    </source>
</evidence>
<evidence type="ECO:0000313" key="4">
    <source>
        <dbReference type="Proteomes" id="UP001433638"/>
    </source>
</evidence>
<feature type="transmembrane region" description="Helical" evidence="1">
    <location>
        <begin position="84"/>
        <end position="102"/>
    </location>
</feature>
<dbReference type="NCBIfam" id="NF033664">
    <property type="entry name" value="PACE_transport"/>
    <property type="match status" value="1"/>
</dbReference>
<gene>
    <name evidence="3" type="ORF">ABNW52_12170</name>
</gene>
<feature type="transmembrane region" description="Helical" evidence="1">
    <location>
        <begin position="108"/>
        <end position="131"/>
    </location>
</feature>
<feature type="transmembrane region" description="Helical" evidence="1">
    <location>
        <begin position="12"/>
        <end position="35"/>
    </location>
</feature>
<protein>
    <submittedName>
        <fullName evidence="3">Multidrug/biocide efflux PACE transporter</fullName>
    </submittedName>
</protein>
<keyword evidence="4" id="KW-1185">Reference proteome</keyword>
<dbReference type="InterPro" id="IPR058208">
    <property type="entry name" value="PACE"/>
</dbReference>
<dbReference type="RefSeq" id="WP_349588130.1">
    <property type="nucleotide sequence ID" value="NZ_JBEFLD010000006.1"/>
</dbReference>
<feature type="domain" description="Chlorhexidine efflux transporter" evidence="2">
    <location>
        <begin position="6"/>
        <end position="69"/>
    </location>
</feature>
<feature type="domain" description="Chlorhexidine efflux transporter" evidence="2">
    <location>
        <begin position="74"/>
        <end position="137"/>
    </location>
</feature>
<proteinExistence type="predicted"/>
<keyword evidence="1" id="KW-1133">Transmembrane helix</keyword>
<accession>A0ABV1M574</accession>
<keyword evidence="1" id="KW-0812">Transmembrane</keyword>
<dbReference type="EMBL" id="JBEFLD010000006">
    <property type="protein sequence ID" value="MEQ6291368.1"/>
    <property type="molecule type" value="Genomic_DNA"/>
</dbReference>
<organism evidence="3 4">
    <name type="scientific">Vogesella oryzagri</name>
    <dbReference type="NCBI Taxonomy" id="3160864"/>
    <lineage>
        <taxon>Bacteria</taxon>
        <taxon>Pseudomonadati</taxon>
        <taxon>Pseudomonadota</taxon>
        <taxon>Betaproteobacteria</taxon>
        <taxon>Neisseriales</taxon>
        <taxon>Chromobacteriaceae</taxon>
        <taxon>Vogesella</taxon>
    </lineage>
</organism>
<dbReference type="Pfam" id="PF05232">
    <property type="entry name" value="BTP"/>
    <property type="match status" value="2"/>
</dbReference>
<feature type="transmembrane region" description="Helical" evidence="1">
    <location>
        <begin position="41"/>
        <end position="63"/>
    </location>
</feature>
<reference evidence="3" key="1">
    <citation type="submission" date="2024-06" db="EMBL/GenBank/DDBJ databases">
        <title>Genome sequence of Vogesella sp. MAHUQ-64.</title>
        <authorList>
            <person name="Huq M.A."/>
        </authorList>
    </citation>
    <scope>NUCLEOTIDE SEQUENCE</scope>
    <source>
        <strain evidence="3">MAHUQ-64</strain>
    </source>
</reference>
<comment type="caution">
    <text evidence="3">The sequence shown here is derived from an EMBL/GenBank/DDBJ whole genome shotgun (WGS) entry which is preliminary data.</text>
</comment>
<sequence length="148" mass="16867">MHSDDKTLRERIFHAVLYEACAMALLVPLGSWLAGADMGHIGVLGLMMSTIAMLWNMLFNALFERLERRCGWRRTPAVRSLHAIGFEGGMLLLTIPVVAWWLDCSLWQALVLDIGVLLFFLPYTYVFNWSYDHARGRLQARRALGQQG</sequence>